<dbReference type="AlphaFoldDB" id="A0A518K3T4"/>
<accession>A0A518K3T4</accession>
<protein>
    <recommendedName>
        <fullName evidence="1">Gingipain domain-containing protein</fullName>
    </recommendedName>
</protein>
<dbReference type="Pfam" id="PF01364">
    <property type="entry name" value="Peptidase_C25"/>
    <property type="match status" value="1"/>
</dbReference>
<dbReference type="InterPro" id="IPR029030">
    <property type="entry name" value="Caspase-like_dom_sf"/>
</dbReference>
<dbReference type="GO" id="GO:0006508">
    <property type="term" value="P:proteolysis"/>
    <property type="evidence" value="ECO:0007669"/>
    <property type="project" value="InterPro"/>
</dbReference>
<dbReference type="EMBL" id="CP036349">
    <property type="protein sequence ID" value="QDV72463.1"/>
    <property type="molecule type" value="Genomic_DNA"/>
</dbReference>
<name>A0A518K3T4_9BACT</name>
<feature type="domain" description="Gingipain" evidence="1">
    <location>
        <begin position="40"/>
        <end position="385"/>
    </location>
</feature>
<proteinExistence type="predicted"/>
<dbReference type="GO" id="GO:0008234">
    <property type="term" value="F:cysteine-type peptidase activity"/>
    <property type="evidence" value="ECO:0007669"/>
    <property type="project" value="InterPro"/>
</dbReference>
<dbReference type="Gene3D" id="3.40.50.1460">
    <property type="match status" value="1"/>
</dbReference>
<dbReference type="InterPro" id="IPR001769">
    <property type="entry name" value="Gingipain"/>
</dbReference>
<gene>
    <name evidence="2" type="ORF">Spa11_06400</name>
</gene>
<dbReference type="SUPFAM" id="SSF52129">
    <property type="entry name" value="Caspase-like"/>
    <property type="match status" value="1"/>
</dbReference>
<reference evidence="2 3" key="1">
    <citation type="submission" date="2019-02" db="EMBL/GenBank/DDBJ databases">
        <title>Deep-cultivation of Planctomycetes and their phenomic and genomic characterization uncovers novel biology.</title>
        <authorList>
            <person name="Wiegand S."/>
            <person name="Jogler M."/>
            <person name="Boedeker C."/>
            <person name="Pinto D."/>
            <person name="Vollmers J."/>
            <person name="Rivas-Marin E."/>
            <person name="Kohn T."/>
            <person name="Peeters S.H."/>
            <person name="Heuer A."/>
            <person name="Rast P."/>
            <person name="Oberbeckmann S."/>
            <person name="Bunk B."/>
            <person name="Jeske O."/>
            <person name="Meyerdierks A."/>
            <person name="Storesund J.E."/>
            <person name="Kallscheuer N."/>
            <person name="Luecker S."/>
            <person name="Lage O.M."/>
            <person name="Pohl T."/>
            <person name="Merkel B.J."/>
            <person name="Hornburger P."/>
            <person name="Mueller R.-W."/>
            <person name="Bruemmer F."/>
            <person name="Labrenz M."/>
            <person name="Spormann A.M."/>
            <person name="Op den Camp H."/>
            <person name="Overmann J."/>
            <person name="Amann R."/>
            <person name="Jetten M.S.M."/>
            <person name="Mascher T."/>
            <person name="Medema M.H."/>
            <person name="Devos D.P."/>
            <person name="Kaster A.-K."/>
            <person name="Ovreas L."/>
            <person name="Rohde M."/>
            <person name="Galperin M.Y."/>
            <person name="Jogler C."/>
        </authorList>
    </citation>
    <scope>NUCLEOTIDE SEQUENCE [LARGE SCALE GENOMIC DNA]</scope>
    <source>
        <strain evidence="2 3">Spa11</strain>
    </source>
</reference>
<evidence type="ECO:0000313" key="3">
    <source>
        <dbReference type="Proteomes" id="UP000316426"/>
    </source>
</evidence>
<keyword evidence="3" id="KW-1185">Reference proteome</keyword>
<dbReference type="KEGG" id="bmei:Spa11_06400"/>
<sequence length="495" mass="51684">MAPMILGMSTTARVLLRLLASALGVVAALASWTTRADLVVVVAEPALRPALADWITLRGRQGHRVKVAAPSDFPARMGDLNSQTKPGECAVLLLVGDGQRSGVPPVAAPTTVIRRYGPEASIASDEPLGQLVGADVVARLPFNEPEALREYLNRVMKRETSPATWGDLRLQLAAGVGGFSPMIDAAIEQAAAGLFNRLAPLEATMSLTRYGIEQALQDKPLAASLETAQPTRGGVWVWMGHGHRHELAGVAEQSLDTVCGGADVAVLLACYTSDFAAPGRCVAERLLAAEAGPLAVVGATRVTMPYGNTRLGAALLMGLRGEDHPALGRLFAGAKSRSVEDSMPTELQGLDQLAGLLGADIKTLGAERQEHALAYHLLGDPLLSLDRTIPIGVSASCDSTPDGSILGIGLAPIAGRMKIELLNKTSRGGETELLSVQTVQANEPFYIHASGPDKWRSGTRTLRVGVEGPEGLAVGVTTVTRGVKKAAAINASAGQ</sequence>
<evidence type="ECO:0000259" key="1">
    <source>
        <dbReference type="Pfam" id="PF01364"/>
    </source>
</evidence>
<dbReference type="Proteomes" id="UP000316426">
    <property type="component" value="Chromosome"/>
</dbReference>
<organism evidence="2 3">
    <name type="scientific">Botrimarina mediterranea</name>
    <dbReference type="NCBI Taxonomy" id="2528022"/>
    <lineage>
        <taxon>Bacteria</taxon>
        <taxon>Pseudomonadati</taxon>
        <taxon>Planctomycetota</taxon>
        <taxon>Planctomycetia</taxon>
        <taxon>Pirellulales</taxon>
        <taxon>Lacipirellulaceae</taxon>
        <taxon>Botrimarina</taxon>
    </lineage>
</organism>
<evidence type="ECO:0000313" key="2">
    <source>
        <dbReference type="EMBL" id="QDV72463.1"/>
    </source>
</evidence>